<comment type="function">
    <text evidence="7">Guanine-nucleotide-releasing protein that acts on members of the SEC4/YPT1/RAB subfamily. Stimulates GDP release from both YPT1, RAB3A and RAB10, but is less active on these proteins than on the SEC4 protein. Might play a general role in vesicular transport.</text>
</comment>
<gene>
    <name evidence="11" type="ORF">CAPTEDRAFT_1918</name>
</gene>
<sequence>MLISDGTNAKALLCQRCPCRILNPLKGSFVRKEMFLPHMKKKSETQAPTDGETLNDYWLVHDMYTFENVGFSNAVGNTKYLICADCEIGPIGWQDTQNPKDIYVALDRVRHE</sequence>
<dbReference type="InterPro" id="IPR011323">
    <property type="entry name" value="Mss4/transl-control_tumour"/>
</dbReference>
<dbReference type="GO" id="GO:0016020">
    <property type="term" value="C:membrane"/>
    <property type="evidence" value="ECO:0007669"/>
    <property type="project" value="TreeGrafter"/>
</dbReference>
<keyword evidence="3" id="KW-0479">Metal-binding</keyword>
<evidence type="ECO:0000256" key="4">
    <source>
        <dbReference type="ARBA" id="ARBA00022833"/>
    </source>
</evidence>
<comment type="subunit">
    <text evidence="8">Interacts with RAB8A.</text>
</comment>
<dbReference type="GO" id="GO:0015031">
    <property type="term" value="P:protein transport"/>
    <property type="evidence" value="ECO:0007669"/>
    <property type="project" value="UniProtKB-KW"/>
</dbReference>
<evidence type="ECO:0000256" key="3">
    <source>
        <dbReference type="ARBA" id="ARBA00022723"/>
    </source>
</evidence>
<evidence type="ECO:0000256" key="7">
    <source>
        <dbReference type="ARBA" id="ARBA00060031"/>
    </source>
</evidence>
<dbReference type="GO" id="GO:0005829">
    <property type="term" value="C:cytosol"/>
    <property type="evidence" value="ECO:0007669"/>
    <property type="project" value="TreeGrafter"/>
</dbReference>
<dbReference type="HOGENOM" id="CLU_132754_0_0_1"/>
<accession>R7T8J6</accession>
<dbReference type="SUPFAM" id="SSF51316">
    <property type="entry name" value="Mss4-like"/>
    <property type="match status" value="1"/>
</dbReference>
<keyword evidence="5" id="KW-0653">Protein transport</keyword>
<dbReference type="GO" id="GO:0006892">
    <property type="term" value="P:post-Golgi vesicle-mediated transport"/>
    <property type="evidence" value="ECO:0007669"/>
    <property type="project" value="TreeGrafter"/>
</dbReference>
<dbReference type="PANTHER" id="PTHR13276:SF0">
    <property type="entry name" value="GUANINE NUCLEOTIDE EXCHANGE FACTOR MSS4"/>
    <property type="match status" value="1"/>
</dbReference>
<proteinExistence type="predicted"/>
<dbReference type="GO" id="GO:0007264">
    <property type="term" value="P:small GTPase-mediated signal transduction"/>
    <property type="evidence" value="ECO:0007669"/>
    <property type="project" value="InterPro"/>
</dbReference>
<reference evidence="13" key="1">
    <citation type="submission" date="2012-12" db="EMBL/GenBank/DDBJ databases">
        <authorList>
            <person name="Hellsten U."/>
            <person name="Grimwood J."/>
            <person name="Chapman J.A."/>
            <person name="Shapiro H."/>
            <person name="Aerts A."/>
            <person name="Otillar R.P."/>
            <person name="Terry A.Y."/>
            <person name="Boore J.L."/>
            <person name="Simakov O."/>
            <person name="Marletaz F."/>
            <person name="Cho S.-J."/>
            <person name="Edsinger-Gonzales E."/>
            <person name="Havlak P."/>
            <person name="Kuo D.-H."/>
            <person name="Larsson T."/>
            <person name="Lv J."/>
            <person name="Arendt D."/>
            <person name="Savage R."/>
            <person name="Osoegawa K."/>
            <person name="de Jong P."/>
            <person name="Lindberg D.R."/>
            <person name="Seaver E.C."/>
            <person name="Weisblat D.A."/>
            <person name="Putnam N.H."/>
            <person name="Grigoriev I.V."/>
            <person name="Rokhsar D.S."/>
        </authorList>
    </citation>
    <scope>NUCLEOTIDE SEQUENCE</scope>
    <source>
        <strain evidence="13">I ESC-2004</strain>
    </source>
</reference>
<dbReference type="FunCoup" id="R7T8J6">
    <property type="interactions" value="1058"/>
</dbReference>
<dbReference type="Gene3D" id="2.170.150.10">
    <property type="entry name" value="Metal Binding Protein, Guanine Nucleotide Exchange Factor, Chain A"/>
    <property type="match status" value="1"/>
</dbReference>
<dbReference type="PROSITE" id="PS51796">
    <property type="entry name" value="MSS4"/>
    <property type="match status" value="1"/>
</dbReference>
<evidence type="ECO:0000256" key="1">
    <source>
        <dbReference type="ARBA" id="ARBA00022448"/>
    </source>
</evidence>
<dbReference type="EMBL" id="KB312379">
    <property type="protein sequence ID" value="ELT87324.1"/>
    <property type="molecule type" value="Genomic_DNA"/>
</dbReference>
<keyword evidence="2" id="KW-0344">Guanine-nucleotide releasing factor</keyword>
<reference evidence="11 13" key="2">
    <citation type="journal article" date="2013" name="Nature">
        <title>Insights into bilaterian evolution from three spiralian genomes.</title>
        <authorList>
            <person name="Simakov O."/>
            <person name="Marletaz F."/>
            <person name="Cho S.J."/>
            <person name="Edsinger-Gonzales E."/>
            <person name="Havlak P."/>
            <person name="Hellsten U."/>
            <person name="Kuo D.H."/>
            <person name="Larsson T."/>
            <person name="Lv J."/>
            <person name="Arendt D."/>
            <person name="Savage R."/>
            <person name="Osoegawa K."/>
            <person name="de Jong P."/>
            <person name="Grimwood J."/>
            <person name="Chapman J.A."/>
            <person name="Shapiro H."/>
            <person name="Aerts A."/>
            <person name="Otillar R.P."/>
            <person name="Terry A.Y."/>
            <person name="Boore J.L."/>
            <person name="Grigoriev I.V."/>
            <person name="Lindberg D.R."/>
            <person name="Seaver E.C."/>
            <person name="Weisblat D.A."/>
            <person name="Putnam N.H."/>
            <person name="Rokhsar D.S."/>
        </authorList>
    </citation>
    <scope>NUCLEOTIDE SEQUENCE</scope>
    <source>
        <strain evidence="11 13">I ESC-2004</strain>
    </source>
</reference>
<evidence type="ECO:0000256" key="5">
    <source>
        <dbReference type="ARBA" id="ARBA00022927"/>
    </source>
</evidence>
<protein>
    <recommendedName>
        <fullName evidence="9">Guanine nucleotide exchange factor MSS4</fullName>
    </recommendedName>
    <alternativeName>
        <fullName evidence="10">Rab-interacting factor</fullName>
    </alternativeName>
</protein>
<dbReference type="OMA" id="VPLMMQK"/>
<evidence type="ECO:0000256" key="2">
    <source>
        <dbReference type="ARBA" id="ARBA00022658"/>
    </source>
</evidence>
<dbReference type="EnsemblMetazoa" id="CapteT1918">
    <property type="protein sequence ID" value="CapteP1918"/>
    <property type="gene ID" value="CapteG1918"/>
</dbReference>
<evidence type="ECO:0000313" key="12">
    <source>
        <dbReference type="EnsemblMetazoa" id="CapteP1918"/>
    </source>
</evidence>
<dbReference type="GO" id="GO:0005085">
    <property type="term" value="F:guanyl-nucleotide exchange factor activity"/>
    <property type="evidence" value="ECO:0007669"/>
    <property type="project" value="UniProtKB-KW"/>
</dbReference>
<dbReference type="PANTHER" id="PTHR13276">
    <property type="entry name" value="GUANINE NUCLEOTIDE EXCHANGE FACTOR MSS4"/>
    <property type="match status" value="1"/>
</dbReference>
<dbReference type="InterPro" id="IPR007515">
    <property type="entry name" value="Mss4"/>
</dbReference>
<dbReference type="InterPro" id="IPR011057">
    <property type="entry name" value="Mss4-like_sf"/>
</dbReference>
<dbReference type="EMBL" id="AMQN01003650">
    <property type="status" value="NOT_ANNOTATED_CDS"/>
    <property type="molecule type" value="Genomic_DNA"/>
</dbReference>
<dbReference type="AlphaFoldDB" id="R7T8J6"/>
<dbReference type="FunFam" id="2.170.150.10:FF:000004">
    <property type="entry name" value="Guanine nucleotide exchange factor MSS4"/>
    <property type="match status" value="1"/>
</dbReference>
<evidence type="ECO:0000313" key="11">
    <source>
        <dbReference type="EMBL" id="ELT87324.1"/>
    </source>
</evidence>
<evidence type="ECO:0000256" key="9">
    <source>
        <dbReference type="ARBA" id="ARBA00069715"/>
    </source>
</evidence>
<dbReference type="OrthoDB" id="30840at2759"/>
<dbReference type="Pfam" id="PF04421">
    <property type="entry name" value="Mss4"/>
    <property type="match status" value="1"/>
</dbReference>
<evidence type="ECO:0000313" key="13">
    <source>
        <dbReference type="Proteomes" id="UP000014760"/>
    </source>
</evidence>
<evidence type="ECO:0000256" key="10">
    <source>
        <dbReference type="ARBA" id="ARBA00075505"/>
    </source>
</evidence>
<reference evidence="12" key="3">
    <citation type="submission" date="2015-06" db="UniProtKB">
        <authorList>
            <consortium name="EnsemblMetazoa"/>
        </authorList>
    </citation>
    <scope>IDENTIFICATION</scope>
</reference>
<dbReference type="STRING" id="283909.R7T8J6"/>
<keyword evidence="4" id="KW-0862">Zinc</keyword>
<keyword evidence="1" id="KW-0813">Transport</keyword>
<keyword evidence="13" id="KW-1185">Reference proteome</keyword>
<keyword evidence="6" id="KW-0007">Acetylation</keyword>
<evidence type="ECO:0000256" key="6">
    <source>
        <dbReference type="ARBA" id="ARBA00022990"/>
    </source>
</evidence>
<dbReference type="Proteomes" id="UP000014760">
    <property type="component" value="Unassembled WGS sequence"/>
</dbReference>
<name>R7T8J6_CAPTE</name>
<organism evidence="11">
    <name type="scientific">Capitella teleta</name>
    <name type="common">Polychaete worm</name>
    <dbReference type="NCBI Taxonomy" id="283909"/>
    <lineage>
        <taxon>Eukaryota</taxon>
        <taxon>Metazoa</taxon>
        <taxon>Spiralia</taxon>
        <taxon>Lophotrochozoa</taxon>
        <taxon>Annelida</taxon>
        <taxon>Polychaeta</taxon>
        <taxon>Sedentaria</taxon>
        <taxon>Scolecida</taxon>
        <taxon>Capitellidae</taxon>
        <taxon>Capitella</taxon>
    </lineage>
</organism>
<evidence type="ECO:0000256" key="8">
    <source>
        <dbReference type="ARBA" id="ARBA00063928"/>
    </source>
</evidence>
<dbReference type="GO" id="GO:0008270">
    <property type="term" value="F:zinc ion binding"/>
    <property type="evidence" value="ECO:0007669"/>
    <property type="project" value="TreeGrafter"/>
</dbReference>